<proteinExistence type="predicted"/>
<dbReference type="EMBL" id="UYYG01001150">
    <property type="protein sequence ID" value="VDN54660.1"/>
    <property type="molecule type" value="Genomic_DNA"/>
</dbReference>
<reference evidence="4" key="1">
    <citation type="submission" date="2017-02" db="UniProtKB">
        <authorList>
            <consortium name="WormBaseParasite"/>
        </authorList>
    </citation>
    <scope>IDENTIFICATION</scope>
</reference>
<evidence type="ECO:0000313" key="3">
    <source>
        <dbReference type="Proteomes" id="UP000274756"/>
    </source>
</evidence>
<dbReference type="Proteomes" id="UP000038040">
    <property type="component" value="Unplaced"/>
</dbReference>
<protein>
    <submittedName>
        <fullName evidence="4">DUF559 domain-containing protein</fullName>
    </submittedName>
</protein>
<name>A0A0N4U119_DRAME</name>
<evidence type="ECO:0000313" key="4">
    <source>
        <dbReference type="WBParaSite" id="DME_0000027301-mRNA-1"/>
    </source>
</evidence>
<gene>
    <name evidence="1" type="ORF">DME_LOCUS4633</name>
</gene>
<dbReference type="AlphaFoldDB" id="A0A0N4U119"/>
<evidence type="ECO:0000313" key="1">
    <source>
        <dbReference type="EMBL" id="VDN54660.1"/>
    </source>
</evidence>
<organism evidence="2 4">
    <name type="scientific">Dracunculus medinensis</name>
    <name type="common">Guinea worm</name>
    <dbReference type="NCBI Taxonomy" id="318479"/>
    <lineage>
        <taxon>Eukaryota</taxon>
        <taxon>Metazoa</taxon>
        <taxon>Ecdysozoa</taxon>
        <taxon>Nematoda</taxon>
        <taxon>Chromadorea</taxon>
        <taxon>Rhabditida</taxon>
        <taxon>Spirurina</taxon>
        <taxon>Dracunculoidea</taxon>
        <taxon>Dracunculidae</taxon>
        <taxon>Dracunculus</taxon>
    </lineage>
</organism>
<dbReference type="WBParaSite" id="DME_0000027301-mRNA-1">
    <property type="protein sequence ID" value="DME_0000027301-mRNA-1"/>
    <property type="gene ID" value="DME_0000027301"/>
</dbReference>
<sequence length="72" mass="8126">MSEKAHSALIEWKLVKDCMTNDRFKGKFCNISPTSSADDREKFYAEIQLLTTSLSKGDMVIIEVDCNAHRSA</sequence>
<dbReference type="Proteomes" id="UP000274756">
    <property type="component" value="Unassembled WGS sequence"/>
</dbReference>
<keyword evidence="3" id="KW-1185">Reference proteome</keyword>
<evidence type="ECO:0000313" key="2">
    <source>
        <dbReference type="Proteomes" id="UP000038040"/>
    </source>
</evidence>
<accession>A0A0N4U119</accession>
<reference evidence="1 3" key="2">
    <citation type="submission" date="2018-11" db="EMBL/GenBank/DDBJ databases">
        <authorList>
            <consortium name="Pathogen Informatics"/>
        </authorList>
    </citation>
    <scope>NUCLEOTIDE SEQUENCE [LARGE SCALE GENOMIC DNA]</scope>
</reference>